<dbReference type="Gene3D" id="3.90.700.10">
    <property type="entry name" value="Succinate dehydrogenase/fumarate reductase flavoprotein, catalytic domain"/>
    <property type="match status" value="1"/>
</dbReference>
<dbReference type="EMBL" id="JADZGI010000003">
    <property type="protein sequence ID" value="MBH0114427.1"/>
    <property type="molecule type" value="Genomic_DNA"/>
</dbReference>
<evidence type="ECO:0000259" key="5">
    <source>
        <dbReference type="Pfam" id="PF00890"/>
    </source>
</evidence>
<dbReference type="PANTHER" id="PTHR43400:SF10">
    <property type="entry name" value="3-OXOSTEROID 1-DEHYDROGENASE"/>
    <property type="match status" value="1"/>
</dbReference>
<sequence length="577" mass="62392">METYDVVVVGSGAAGAMAALRAADAGLSVLVIEKERKFGGTSAVSGGVLWVPNHKLNGAQEDSREDALAYLDANITVPVDRARLEAYVDEAPRMLAFMTGTGVPVAAGVWPDYFPDAPGARSDRSLTVPTFDGRKLGDTRYPLMREQYNRFKLFGKYAMDLSETFTLMMQAKGWKRTVANIYRRYWLDRETRKLSHRDRRFTQGAALMGELYEKAFARGVELRTETRLEELVLGESTGTVGAIEVSNYGRRYRIAARLGVVLAAGGFEWNQQLRERFYPVPGLTRHSSTPEDANRGEALLAGERIGASTEHTGEGWWIPTMQLPMPGSANFHEIHQAAFDVGRPHSLCVNRKGVRFVNEATGYDRFGQAMVADELASGANCPCWLIFDAQFRAKFSAGGLMPDILMSDAKVPGDWWDHYVFRAESVAALAAKIHVPADALSASVARMNAFARSGIDEEFARGANAYDQMFGDPSVTPNPCLGTIEKGPFYAVPINNGDLGTKGGLRCDARARVLDADGQPIAGLYAAGNCAASPFGNSYPGAGATIGPALTFGYVAASDIIARAGNAGGRVAQEIEA</sequence>
<comment type="caution">
    <text evidence="6">The sequence shown here is derived from an EMBL/GenBank/DDBJ whole genome shotgun (WGS) entry which is preliminary data.</text>
</comment>
<dbReference type="PANTHER" id="PTHR43400">
    <property type="entry name" value="FUMARATE REDUCTASE"/>
    <property type="match status" value="1"/>
</dbReference>
<organism evidence="6 7">
    <name type="scientific">Novosphingobium aureum</name>
    <dbReference type="NCBI Taxonomy" id="2792964"/>
    <lineage>
        <taxon>Bacteria</taxon>
        <taxon>Pseudomonadati</taxon>
        <taxon>Pseudomonadota</taxon>
        <taxon>Alphaproteobacteria</taxon>
        <taxon>Sphingomonadales</taxon>
        <taxon>Sphingomonadaceae</taxon>
        <taxon>Novosphingobium</taxon>
    </lineage>
</organism>
<dbReference type="InterPro" id="IPR003953">
    <property type="entry name" value="FAD-dep_OxRdtase_2_FAD-bd"/>
</dbReference>
<dbReference type="AlphaFoldDB" id="A0A931MLU2"/>
<dbReference type="SUPFAM" id="SSF51905">
    <property type="entry name" value="FAD/NAD(P)-binding domain"/>
    <property type="match status" value="1"/>
</dbReference>
<evidence type="ECO:0000256" key="2">
    <source>
        <dbReference type="ARBA" id="ARBA00022630"/>
    </source>
</evidence>
<accession>A0A931MLU2</accession>
<dbReference type="InterPro" id="IPR027477">
    <property type="entry name" value="Succ_DH/fumarate_Rdtase_cat_sf"/>
</dbReference>
<evidence type="ECO:0000256" key="1">
    <source>
        <dbReference type="ARBA" id="ARBA00001974"/>
    </source>
</evidence>
<keyword evidence="7" id="KW-1185">Reference proteome</keyword>
<proteinExistence type="predicted"/>
<feature type="domain" description="FAD-dependent oxidoreductase 2 FAD-binding" evidence="5">
    <location>
        <begin position="5"/>
        <end position="545"/>
    </location>
</feature>
<comment type="cofactor">
    <cofactor evidence="1">
        <name>FAD</name>
        <dbReference type="ChEBI" id="CHEBI:57692"/>
    </cofactor>
</comment>
<dbReference type="GO" id="GO:0008202">
    <property type="term" value="P:steroid metabolic process"/>
    <property type="evidence" value="ECO:0007669"/>
    <property type="project" value="UniProtKB-ARBA"/>
</dbReference>
<keyword evidence="4" id="KW-0560">Oxidoreductase</keyword>
<reference evidence="6" key="1">
    <citation type="submission" date="2020-11" db="EMBL/GenBank/DDBJ databases">
        <title>Novosphingobium aureum sp. nov., a marine bacterium isolated from sediment of a salt flat.</title>
        <authorList>
            <person name="Yoo Y."/>
            <person name="Kim J.-J."/>
        </authorList>
    </citation>
    <scope>NUCLEOTIDE SEQUENCE</scope>
    <source>
        <strain evidence="6">YJ-S2-02</strain>
    </source>
</reference>
<dbReference type="SUPFAM" id="SSF56425">
    <property type="entry name" value="Succinate dehydrogenase/fumarate reductase flavoprotein, catalytic domain"/>
    <property type="match status" value="1"/>
</dbReference>
<dbReference type="InterPro" id="IPR036188">
    <property type="entry name" value="FAD/NAD-bd_sf"/>
</dbReference>
<dbReference type="Pfam" id="PF00890">
    <property type="entry name" value="FAD_binding_2"/>
    <property type="match status" value="1"/>
</dbReference>
<evidence type="ECO:0000313" key="6">
    <source>
        <dbReference type="EMBL" id="MBH0114427.1"/>
    </source>
</evidence>
<protein>
    <submittedName>
        <fullName evidence="6">FAD-dependent oxidoreductase</fullName>
    </submittedName>
</protein>
<dbReference type="GO" id="GO:0016491">
    <property type="term" value="F:oxidoreductase activity"/>
    <property type="evidence" value="ECO:0007669"/>
    <property type="project" value="UniProtKB-KW"/>
</dbReference>
<name>A0A931MLU2_9SPHN</name>
<keyword evidence="3" id="KW-0274">FAD</keyword>
<evidence type="ECO:0000256" key="4">
    <source>
        <dbReference type="ARBA" id="ARBA00023002"/>
    </source>
</evidence>
<evidence type="ECO:0000313" key="7">
    <source>
        <dbReference type="Proteomes" id="UP000617634"/>
    </source>
</evidence>
<dbReference type="Gene3D" id="3.50.50.60">
    <property type="entry name" value="FAD/NAD(P)-binding domain"/>
    <property type="match status" value="2"/>
</dbReference>
<evidence type="ECO:0000256" key="3">
    <source>
        <dbReference type="ARBA" id="ARBA00022827"/>
    </source>
</evidence>
<gene>
    <name evidence="6" type="ORF">I5E68_15890</name>
</gene>
<dbReference type="Proteomes" id="UP000617634">
    <property type="component" value="Unassembled WGS sequence"/>
</dbReference>
<dbReference type="InterPro" id="IPR050315">
    <property type="entry name" value="FAD-oxidoreductase_2"/>
</dbReference>
<keyword evidence="2" id="KW-0285">Flavoprotein</keyword>